<dbReference type="Proteomes" id="UP001237642">
    <property type="component" value="Unassembled WGS sequence"/>
</dbReference>
<dbReference type="InterPro" id="IPR046349">
    <property type="entry name" value="C1-like_sf"/>
</dbReference>
<reference evidence="3" key="1">
    <citation type="submission" date="2023-02" db="EMBL/GenBank/DDBJ databases">
        <title>Genome of toxic invasive species Heracleum sosnowskyi carries increased number of genes despite the absence of recent whole-genome duplications.</title>
        <authorList>
            <person name="Schelkunov M."/>
            <person name="Shtratnikova V."/>
            <person name="Makarenko M."/>
            <person name="Klepikova A."/>
            <person name="Omelchenko D."/>
            <person name="Novikova G."/>
            <person name="Obukhova E."/>
            <person name="Bogdanov V."/>
            <person name="Penin A."/>
            <person name="Logacheva M."/>
        </authorList>
    </citation>
    <scope>NUCLEOTIDE SEQUENCE</scope>
    <source>
        <strain evidence="3">Hsosn_3</strain>
        <tissue evidence="3">Leaf</tissue>
    </source>
</reference>
<feature type="domain" description="DC1" evidence="2">
    <location>
        <begin position="141"/>
        <end position="188"/>
    </location>
</feature>
<evidence type="ECO:0000313" key="4">
    <source>
        <dbReference type="Proteomes" id="UP001237642"/>
    </source>
</evidence>
<dbReference type="InterPro" id="IPR004146">
    <property type="entry name" value="DC1"/>
</dbReference>
<dbReference type="SUPFAM" id="SSF57889">
    <property type="entry name" value="Cysteine-rich domain"/>
    <property type="match status" value="2"/>
</dbReference>
<evidence type="ECO:0000256" key="1">
    <source>
        <dbReference type="ARBA" id="ARBA00022737"/>
    </source>
</evidence>
<evidence type="ECO:0000259" key="2">
    <source>
        <dbReference type="Pfam" id="PF03107"/>
    </source>
</evidence>
<dbReference type="EMBL" id="JAUIZM010000005">
    <property type="protein sequence ID" value="KAK1384104.1"/>
    <property type="molecule type" value="Genomic_DNA"/>
</dbReference>
<evidence type="ECO:0000313" key="3">
    <source>
        <dbReference type="EMBL" id="KAK1384104.1"/>
    </source>
</evidence>
<dbReference type="PANTHER" id="PTHR46288">
    <property type="entry name" value="PHORBOL-ESTER/DAG-TYPE DOMAIN-CONTAINING PROTEIN"/>
    <property type="match status" value="1"/>
</dbReference>
<feature type="domain" description="DC1" evidence="2">
    <location>
        <begin position="83"/>
        <end position="131"/>
    </location>
</feature>
<gene>
    <name evidence="3" type="ORF">POM88_021839</name>
</gene>
<dbReference type="PANTHER" id="PTHR46288:SF80">
    <property type="entry name" value="CYSTEINE_HISTIDINE-RICH C1 DOMAIN FAMILY PROTEIN"/>
    <property type="match status" value="1"/>
</dbReference>
<dbReference type="Pfam" id="PF03107">
    <property type="entry name" value="C1_2"/>
    <property type="match status" value="2"/>
</dbReference>
<keyword evidence="1" id="KW-0677">Repeat</keyword>
<dbReference type="AlphaFoldDB" id="A0AAD8IFM6"/>
<keyword evidence="4" id="KW-1185">Reference proteome</keyword>
<organism evidence="3 4">
    <name type="scientific">Heracleum sosnowskyi</name>
    <dbReference type="NCBI Taxonomy" id="360622"/>
    <lineage>
        <taxon>Eukaryota</taxon>
        <taxon>Viridiplantae</taxon>
        <taxon>Streptophyta</taxon>
        <taxon>Embryophyta</taxon>
        <taxon>Tracheophyta</taxon>
        <taxon>Spermatophyta</taxon>
        <taxon>Magnoliopsida</taxon>
        <taxon>eudicotyledons</taxon>
        <taxon>Gunneridae</taxon>
        <taxon>Pentapetalae</taxon>
        <taxon>asterids</taxon>
        <taxon>campanulids</taxon>
        <taxon>Apiales</taxon>
        <taxon>Apiaceae</taxon>
        <taxon>Apioideae</taxon>
        <taxon>apioid superclade</taxon>
        <taxon>Tordylieae</taxon>
        <taxon>Tordyliinae</taxon>
        <taxon>Heracleum</taxon>
    </lineage>
</organism>
<name>A0AAD8IFM6_9APIA</name>
<reference evidence="3" key="2">
    <citation type="submission" date="2023-05" db="EMBL/GenBank/DDBJ databases">
        <authorList>
            <person name="Schelkunov M.I."/>
        </authorList>
    </citation>
    <scope>NUCLEOTIDE SEQUENCE</scope>
    <source>
        <strain evidence="3">Hsosn_3</strain>
        <tissue evidence="3">Leaf</tissue>
    </source>
</reference>
<protein>
    <submittedName>
        <fullName evidence="3">DC1 domain containing protein</fullName>
    </submittedName>
</protein>
<proteinExistence type="predicted"/>
<accession>A0AAD8IFM6</accession>
<sequence length="401" mass="43421">MGKLDHDTQILHFTHPHPLELDFNDQTNNMSTGNANPIIAAYMLCTSCKLPANSCDDFIYSCNPCNFHLHLSCTKFPQLITHPCHPSHPLTLLPVSTYPGGVFNCDACNRRGNGFSYHCHLCDFDLHVVCASKPLSFGHHLHDHPLMLTFKNPYETKGFSCDICSKIGAKQWLYRCGVCEFDAHLHCATGTLPPPLPPQQSVGMNQIHVQPKPSNPNTGISGRLQGNQSFSGMVNQQQANRISNAIQTQQNVPATMGFEFNGMTGGIQMQQNITTEAGRPNNYYSSEMQRQQSYPGAGGGGMQPQHTYPVMGGGGMQRQQSYPMTGGGGMQPQQNYSVANGGGLMNAAIQGLVEGAAQQVGQNLMQSLIGGNGGDGSASSIYVDLGPTYTENQDSTSTQEY</sequence>
<comment type="caution">
    <text evidence="3">The sequence shown here is derived from an EMBL/GenBank/DDBJ whole genome shotgun (WGS) entry which is preliminary data.</text>
</comment>